<feature type="non-terminal residue" evidence="1">
    <location>
        <position position="1"/>
    </location>
</feature>
<dbReference type="Proteomes" id="UP000249829">
    <property type="component" value="Unassembled WGS sequence"/>
</dbReference>
<proteinExistence type="predicted"/>
<reference evidence="1 2" key="1">
    <citation type="submission" date="2018-02" db="EMBL/GenBank/DDBJ databases">
        <title>The genomes of Aspergillus section Nigri reveals drivers in fungal speciation.</title>
        <authorList>
            <consortium name="DOE Joint Genome Institute"/>
            <person name="Vesth T.C."/>
            <person name="Nybo J."/>
            <person name="Theobald S."/>
            <person name="Brandl J."/>
            <person name="Frisvad J.C."/>
            <person name="Nielsen K.F."/>
            <person name="Lyhne E.K."/>
            <person name="Kogle M.E."/>
            <person name="Kuo A."/>
            <person name="Riley R."/>
            <person name="Clum A."/>
            <person name="Nolan M."/>
            <person name="Lipzen A."/>
            <person name="Salamov A."/>
            <person name="Henrissat B."/>
            <person name="Wiebenga A."/>
            <person name="De vries R.P."/>
            <person name="Grigoriev I.V."/>
            <person name="Mortensen U.H."/>
            <person name="Andersen M.R."/>
            <person name="Baker S.E."/>
        </authorList>
    </citation>
    <scope>NUCLEOTIDE SEQUENCE [LARGE SCALE GENOMIC DNA]</scope>
    <source>
        <strain evidence="1 2">CBS 115571</strain>
    </source>
</reference>
<name>A0A2V5HEG3_ASPV1</name>
<evidence type="ECO:0000313" key="2">
    <source>
        <dbReference type="Proteomes" id="UP000249829"/>
    </source>
</evidence>
<organism evidence="1 2">
    <name type="scientific">Aspergillus violaceofuscus (strain CBS 115571)</name>
    <dbReference type="NCBI Taxonomy" id="1450538"/>
    <lineage>
        <taxon>Eukaryota</taxon>
        <taxon>Fungi</taxon>
        <taxon>Dikarya</taxon>
        <taxon>Ascomycota</taxon>
        <taxon>Pezizomycotina</taxon>
        <taxon>Eurotiomycetes</taxon>
        <taxon>Eurotiomycetidae</taxon>
        <taxon>Eurotiales</taxon>
        <taxon>Aspergillaceae</taxon>
        <taxon>Aspergillus</taxon>
    </lineage>
</organism>
<evidence type="ECO:0000313" key="1">
    <source>
        <dbReference type="EMBL" id="PYI22738.1"/>
    </source>
</evidence>
<dbReference type="EMBL" id="KZ825109">
    <property type="protein sequence ID" value="PYI22738.1"/>
    <property type="molecule type" value="Genomic_DNA"/>
</dbReference>
<dbReference type="AlphaFoldDB" id="A0A2V5HEG3"/>
<feature type="non-terminal residue" evidence="1">
    <location>
        <position position="56"/>
    </location>
</feature>
<keyword evidence="2" id="KW-1185">Reference proteome</keyword>
<accession>A0A2V5HEG3</accession>
<gene>
    <name evidence="1" type="ORF">BO99DRAFT_293082</name>
</gene>
<sequence>VESALYSAVWTRPNITKLYQLILEHFTNPSPKHLRAVDYLISYLKEIKNLAIKFSP</sequence>
<protein>
    <submittedName>
        <fullName evidence="1">Uncharacterized protein</fullName>
    </submittedName>
</protein>